<protein>
    <submittedName>
        <fullName evidence="1">Uncharacterized protein</fullName>
    </submittedName>
</protein>
<keyword evidence="2" id="KW-1185">Reference proteome</keyword>
<gene>
    <name evidence="1" type="ORF">RRG08_030207</name>
</gene>
<dbReference type="EMBL" id="JAWDGP010001279">
    <property type="protein sequence ID" value="KAK3793124.1"/>
    <property type="molecule type" value="Genomic_DNA"/>
</dbReference>
<sequence length="67" mass="7282">MSLIKQSRQICPATTNAALSALSGALYKTLVMQLKDLQTKTVPGLKLSLCTVQLLSIIPDRLVTPRE</sequence>
<evidence type="ECO:0000313" key="2">
    <source>
        <dbReference type="Proteomes" id="UP001283361"/>
    </source>
</evidence>
<name>A0AAE1E3K1_9GAST</name>
<evidence type="ECO:0000313" key="1">
    <source>
        <dbReference type="EMBL" id="KAK3793124.1"/>
    </source>
</evidence>
<reference evidence="1" key="1">
    <citation type="journal article" date="2023" name="G3 (Bethesda)">
        <title>A reference genome for the long-term kleptoplast-retaining sea slug Elysia crispata morphotype clarki.</title>
        <authorList>
            <person name="Eastman K.E."/>
            <person name="Pendleton A.L."/>
            <person name="Shaikh M.A."/>
            <person name="Suttiyut T."/>
            <person name="Ogas R."/>
            <person name="Tomko P."/>
            <person name="Gavelis G."/>
            <person name="Widhalm J.R."/>
            <person name="Wisecaver J.H."/>
        </authorList>
    </citation>
    <scope>NUCLEOTIDE SEQUENCE</scope>
    <source>
        <strain evidence="1">ECLA1</strain>
    </source>
</reference>
<organism evidence="1 2">
    <name type="scientific">Elysia crispata</name>
    <name type="common">lettuce slug</name>
    <dbReference type="NCBI Taxonomy" id="231223"/>
    <lineage>
        <taxon>Eukaryota</taxon>
        <taxon>Metazoa</taxon>
        <taxon>Spiralia</taxon>
        <taxon>Lophotrochozoa</taxon>
        <taxon>Mollusca</taxon>
        <taxon>Gastropoda</taxon>
        <taxon>Heterobranchia</taxon>
        <taxon>Euthyneura</taxon>
        <taxon>Panpulmonata</taxon>
        <taxon>Sacoglossa</taxon>
        <taxon>Placobranchoidea</taxon>
        <taxon>Plakobranchidae</taxon>
        <taxon>Elysia</taxon>
    </lineage>
</organism>
<comment type="caution">
    <text evidence="1">The sequence shown here is derived from an EMBL/GenBank/DDBJ whole genome shotgun (WGS) entry which is preliminary data.</text>
</comment>
<accession>A0AAE1E3K1</accession>
<proteinExistence type="predicted"/>
<dbReference type="Proteomes" id="UP001283361">
    <property type="component" value="Unassembled WGS sequence"/>
</dbReference>
<dbReference type="AlphaFoldDB" id="A0AAE1E3K1"/>